<evidence type="ECO:0000313" key="7">
    <source>
        <dbReference type="EMBL" id="RIA80609.1"/>
    </source>
</evidence>
<evidence type="ECO:0000259" key="5">
    <source>
        <dbReference type="Pfam" id="PF01011"/>
    </source>
</evidence>
<evidence type="ECO:0000256" key="1">
    <source>
        <dbReference type="ARBA" id="ARBA00001931"/>
    </source>
</evidence>
<dbReference type="STRING" id="658196.A0A397S784"/>
<dbReference type="SMART" id="SM00564">
    <property type="entry name" value="PQQ"/>
    <property type="match status" value="6"/>
</dbReference>
<dbReference type="PANTHER" id="PTHR32303">
    <property type="entry name" value="QUINOPROTEIN ALCOHOL DEHYDROGENASE (CYTOCHROME C)"/>
    <property type="match status" value="1"/>
</dbReference>
<organism evidence="7 8">
    <name type="scientific">Glomus cerebriforme</name>
    <dbReference type="NCBI Taxonomy" id="658196"/>
    <lineage>
        <taxon>Eukaryota</taxon>
        <taxon>Fungi</taxon>
        <taxon>Fungi incertae sedis</taxon>
        <taxon>Mucoromycota</taxon>
        <taxon>Glomeromycotina</taxon>
        <taxon>Glomeromycetes</taxon>
        <taxon>Glomerales</taxon>
        <taxon>Glomeraceae</taxon>
        <taxon>Glomus</taxon>
    </lineage>
</organism>
<dbReference type="InterPro" id="IPR015943">
    <property type="entry name" value="WD40/YVTN_repeat-like_dom_sf"/>
</dbReference>
<proteinExistence type="inferred from homology"/>
<comment type="similarity">
    <text evidence="2">Belongs to the bacterial PQQ dehydrogenase family.</text>
</comment>
<dbReference type="EMBL" id="QKYT01000933">
    <property type="protein sequence ID" value="RIA80609.1"/>
    <property type="molecule type" value="Genomic_DNA"/>
</dbReference>
<protein>
    <submittedName>
        <fullName evidence="7">Quinon protein alcohol dehydrogenase-like superfamily</fullName>
    </submittedName>
</protein>
<dbReference type="Gene3D" id="2.130.10.10">
    <property type="entry name" value="YVTN repeat-like/Quinoprotein amine dehydrogenase"/>
    <property type="match status" value="1"/>
</dbReference>
<dbReference type="GO" id="GO:0016491">
    <property type="term" value="F:oxidoreductase activity"/>
    <property type="evidence" value="ECO:0007669"/>
    <property type="project" value="UniProtKB-KW"/>
</dbReference>
<accession>A0A397S784</accession>
<evidence type="ECO:0000256" key="3">
    <source>
        <dbReference type="ARBA" id="ARBA00023002"/>
    </source>
</evidence>
<sequence length="532" mass="57324">MRLIRVILILFTYNFINVFSYDDDWLSFGGAGINSIKNTRISNDKIISPTNVGNLKVKFIVPVENSVSSTPVTFQDNIYFPDWSGFLYSVNARTGNINWKFNITENYLPQPSDPQAISRTTLAIDPKEKLLVFGTQNIIGDSGFVVATDLNGKLVWNTKIDSHPYAIITQSPTIFNGAVYIGVSSSEEGAASNVPGYVCCTFQGSFAKLDLITGKIIWRTFMLPDNHGRPDLYSGNAVWGSAPAIDPTNNLVYIGTGNNYEIPKSVQNCIANATTPTTKVACYDPKNYFDSILALDIENGNVKWARRLSIYDSWTVSCFPGAGNPQNCPDPAGPDYDFAQDPLLVNACFKPYNCILLAIATAKSGISWALNAATGEIFWSVVAGPGGVDGGSLFGSATDGTRYFVSIANSNKDPYVFVKPSPKSQPATFGGAVVAIDILTGKILWQTANPLQVGALAPLTYSNGVVWYGSRDDNGHLFALDAENGNILFDFVTGGTVGCGPSVVNGIVYAGSGYLRFGKGTNNTKLYALSLN</sequence>
<dbReference type="SUPFAM" id="SSF50998">
    <property type="entry name" value="Quinoprotein alcohol dehydrogenase-like"/>
    <property type="match status" value="1"/>
</dbReference>
<dbReference type="OrthoDB" id="416253at2759"/>
<dbReference type="Proteomes" id="UP000265703">
    <property type="component" value="Unassembled WGS sequence"/>
</dbReference>
<feature type="domain" description="Pyrrolo-quinoline quinone repeat" evidence="5">
    <location>
        <begin position="42"/>
        <end position="314"/>
    </location>
</feature>
<reference evidence="7 8" key="1">
    <citation type="submission" date="2018-06" db="EMBL/GenBank/DDBJ databases">
        <title>Comparative genomics reveals the genomic features of Rhizophagus irregularis, R. cerebriforme, R. diaphanum and Gigaspora rosea, and their symbiotic lifestyle signature.</title>
        <authorList>
            <person name="Morin E."/>
            <person name="San Clemente H."/>
            <person name="Chen E.C.H."/>
            <person name="De La Providencia I."/>
            <person name="Hainaut M."/>
            <person name="Kuo A."/>
            <person name="Kohler A."/>
            <person name="Murat C."/>
            <person name="Tang N."/>
            <person name="Roy S."/>
            <person name="Loubradou J."/>
            <person name="Henrissat B."/>
            <person name="Grigoriev I.V."/>
            <person name="Corradi N."/>
            <person name="Roux C."/>
            <person name="Martin F.M."/>
        </authorList>
    </citation>
    <scope>NUCLEOTIDE SEQUENCE [LARGE SCALE GENOMIC DNA]</scope>
    <source>
        <strain evidence="7 8">DAOM 227022</strain>
    </source>
</reference>
<evidence type="ECO:0000313" key="8">
    <source>
        <dbReference type="Proteomes" id="UP000265703"/>
    </source>
</evidence>
<keyword evidence="3" id="KW-0560">Oxidoreductase</keyword>
<feature type="signal peptide" evidence="4">
    <location>
        <begin position="1"/>
        <end position="20"/>
    </location>
</feature>
<dbReference type="Pfam" id="PF01011">
    <property type="entry name" value="PQQ"/>
    <property type="match status" value="1"/>
</dbReference>
<dbReference type="InterPro" id="IPR011047">
    <property type="entry name" value="Quinoprotein_ADH-like_sf"/>
</dbReference>
<dbReference type="InterPro" id="IPR002372">
    <property type="entry name" value="PQQ_rpt_dom"/>
</dbReference>
<dbReference type="InterPro" id="IPR018391">
    <property type="entry name" value="PQQ_b-propeller_rpt"/>
</dbReference>
<gene>
    <name evidence="7" type="ORF">C1645_838395</name>
</gene>
<comment type="caution">
    <text evidence="7">The sequence shown here is derived from an EMBL/GenBank/DDBJ whole genome shotgun (WGS) entry which is preliminary data.</text>
</comment>
<comment type="cofactor">
    <cofactor evidence="1">
        <name>pyrroloquinoline quinone</name>
        <dbReference type="ChEBI" id="CHEBI:58442"/>
    </cofactor>
</comment>
<dbReference type="PANTHER" id="PTHR32303:SF10">
    <property type="entry name" value="OUTER MEMBRANE PROTEIN ASSEMBLY FACTOR BAMB"/>
    <property type="match status" value="1"/>
</dbReference>
<evidence type="ECO:0000256" key="4">
    <source>
        <dbReference type="SAM" id="SignalP"/>
    </source>
</evidence>
<keyword evidence="8" id="KW-1185">Reference proteome</keyword>
<evidence type="ECO:0000259" key="6">
    <source>
        <dbReference type="Pfam" id="PF13360"/>
    </source>
</evidence>
<name>A0A397S784_9GLOM</name>
<dbReference type="Pfam" id="PF13360">
    <property type="entry name" value="PQQ_2"/>
    <property type="match status" value="1"/>
</dbReference>
<feature type="chain" id="PRO_5017473762" evidence="4">
    <location>
        <begin position="21"/>
        <end position="532"/>
    </location>
</feature>
<dbReference type="AlphaFoldDB" id="A0A397S784"/>
<keyword evidence="4" id="KW-0732">Signal</keyword>
<feature type="domain" description="Pyrrolo-quinoline quinone repeat" evidence="6">
    <location>
        <begin position="369"/>
        <end position="494"/>
    </location>
</feature>
<evidence type="ECO:0000256" key="2">
    <source>
        <dbReference type="ARBA" id="ARBA00008156"/>
    </source>
</evidence>
<dbReference type="Gene3D" id="2.140.10.10">
    <property type="entry name" value="Quinoprotein alcohol dehydrogenase-like superfamily"/>
    <property type="match status" value="1"/>
</dbReference>